<dbReference type="RefSeq" id="WP_066049362.1">
    <property type="nucleotide sequence ID" value="NZ_CP014223.1"/>
</dbReference>
<evidence type="ECO:0000313" key="3">
    <source>
        <dbReference type="Proteomes" id="UP000068026"/>
    </source>
</evidence>
<reference evidence="2" key="4">
    <citation type="submission" date="2016-11" db="EMBL/GenBank/DDBJ databases">
        <authorList>
            <person name="Varghese N."/>
            <person name="Submissions S."/>
        </authorList>
    </citation>
    <scope>NUCLEOTIDE SEQUENCE</scope>
    <source>
        <strain evidence="2">DSM 1682</strain>
    </source>
</reference>
<dbReference type="Proteomes" id="UP000184204">
    <property type="component" value="Unassembled WGS sequence"/>
</dbReference>
<evidence type="ECO:0008006" key="5">
    <source>
        <dbReference type="Google" id="ProtNLM"/>
    </source>
</evidence>
<name>A0A0X1U7N3_ANAPI</name>
<evidence type="ECO:0000313" key="4">
    <source>
        <dbReference type="Proteomes" id="UP000184204"/>
    </source>
</evidence>
<accession>A0A0X1U7N3</accession>
<reference evidence="3" key="2">
    <citation type="submission" date="2016-01" db="EMBL/GenBank/DDBJ databases">
        <authorList>
            <person name="Poehlein A."/>
            <person name="Schlien K."/>
            <person name="Gottschalk G."/>
            <person name="Buckel W."/>
            <person name="Daniel R."/>
        </authorList>
    </citation>
    <scope>NUCLEOTIDE SEQUENCE [LARGE SCALE GENOMIC DNA]</scope>
    <source>
        <strain evidence="3">X2</strain>
    </source>
</reference>
<dbReference type="EMBL" id="FQUA01000004">
    <property type="protein sequence ID" value="SHE59426.1"/>
    <property type="molecule type" value="Genomic_DNA"/>
</dbReference>
<dbReference type="KEGG" id="cpro:CPRO_13510"/>
<dbReference type="Proteomes" id="UP000068026">
    <property type="component" value="Chromosome"/>
</dbReference>
<dbReference type="EMBL" id="CP014223">
    <property type="protein sequence ID" value="AMJ40944.1"/>
    <property type="molecule type" value="Genomic_DNA"/>
</dbReference>
<sequence>MKKKVVLLALAGFFLSLGLGYVLTAKEQEKQKLPTQEHTVLVGKKEVTVKKEGKIIYQYYYTKDAITKEVTEPVPDFLEGLNRRQMQSIYNGWQIVYFSPEKVILRCSVEGKSSEVFVLKEYEGNLAVFTEDIDKKMRLKELTKVPISVLPDPERQQLIEGIYVLGEENLVKLLSDFTS</sequence>
<reference evidence="4" key="3">
    <citation type="submission" date="2016-11" db="EMBL/GenBank/DDBJ databases">
        <authorList>
            <person name="Jaros S."/>
            <person name="Januszkiewicz K."/>
            <person name="Wedrychowicz H."/>
        </authorList>
    </citation>
    <scope>NUCLEOTIDE SEQUENCE [LARGE SCALE GENOMIC DNA]</scope>
    <source>
        <strain evidence="4">DSM 1682</strain>
    </source>
</reference>
<dbReference type="AlphaFoldDB" id="A0A0X1U7N3"/>
<protein>
    <recommendedName>
        <fullName evidence="5">Bypass of forespore C C-terminal domain-containing protein</fullName>
    </recommendedName>
</protein>
<reference evidence="1 3" key="1">
    <citation type="journal article" date="2016" name="Genome Announc.">
        <title>Complete Genome Sequence of the Amino Acid-Fermenting Clostridium propionicum X2 (DSM 1682).</title>
        <authorList>
            <person name="Poehlein A."/>
            <person name="Schlien K."/>
            <person name="Chowdhury N.P."/>
            <person name="Gottschalk G."/>
            <person name="Buckel W."/>
            <person name="Daniel R."/>
        </authorList>
    </citation>
    <scope>NUCLEOTIDE SEQUENCE [LARGE SCALE GENOMIC DNA]</scope>
    <source>
        <strain evidence="1 3">X2</strain>
    </source>
</reference>
<gene>
    <name evidence="1" type="ORF">CPRO_13510</name>
    <name evidence="2" type="ORF">SAMN02745151_01163</name>
</gene>
<keyword evidence="3" id="KW-1185">Reference proteome</keyword>
<evidence type="ECO:0000313" key="2">
    <source>
        <dbReference type="EMBL" id="SHE59426.1"/>
    </source>
</evidence>
<evidence type="ECO:0000313" key="1">
    <source>
        <dbReference type="EMBL" id="AMJ40944.1"/>
    </source>
</evidence>
<organism evidence="2 4">
    <name type="scientific">Anaerotignum propionicum DSM 1682</name>
    <dbReference type="NCBI Taxonomy" id="991789"/>
    <lineage>
        <taxon>Bacteria</taxon>
        <taxon>Bacillati</taxon>
        <taxon>Bacillota</taxon>
        <taxon>Clostridia</taxon>
        <taxon>Lachnospirales</taxon>
        <taxon>Anaerotignaceae</taxon>
        <taxon>Anaerotignum</taxon>
    </lineage>
</organism>
<proteinExistence type="predicted"/>
<dbReference type="OrthoDB" id="1912898at2"/>